<dbReference type="InterPro" id="IPR018117">
    <property type="entry name" value="C5_DNA_meth_AS"/>
</dbReference>
<dbReference type="GO" id="GO:0008168">
    <property type="term" value="F:methyltransferase activity"/>
    <property type="evidence" value="ECO:0007669"/>
    <property type="project" value="UniProtKB-KW"/>
</dbReference>
<organism evidence="4">
    <name type="scientific">marine sediment metagenome</name>
    <dbReference type="NCBI Taxonomy" id="412755"/>
    <lineage>
        <taxon>unclassified sequences</taxon>
        <taxon>metagenomes</taxon>
        <taxon>ecological metagenomes</taxon>
    </lineage>
</organism>
<dbReference type="Pfam" id="PF00145">
    <property type="entry name" value="DNA_methylase"/>
    <property type="match status" value="1"/>
</dbReference>
<proteinExistence type="predicted"/>
<dbReference type="PROSITE" id="PS00094">
    <property type="entry name" value="C5_MTASE_1"/>
    <property type="match status" value="1"/>
</dbReference>
<dbReference type="PROSITE" id="PS51679">
    <property type="entry name" value="SAM_MT_C5"/>
    <property type="match status" value="1"/>
</dbReference>
<name>A0A0F8XQS4_9ZZZZ</name>
<evidence type="ECO:0000313" key="4">
    <source>
        <dbReference type="EMBL" id="KKK63530.1"/>
    </source>
</evidence>
<feature type="non-terminal residue" evidence="4">
    <location>
        <position position="134"/>
    </location>
</feature>
<keyword evidence="3" id="KW-0949">S-adenosyl-L-methionine</keyword>
<evidence type="ECO:0008006" key="5">
    <source>
        <dbReference type="Google" id="ProtNLM"/>
    </source>
</evidence>
<protein>
    <recommendedName>
        <fullName evidence="5">DNA (cytosine-5-)-methyltransferase</fullName>
    </recommendedName>
</protein>
<sequence>MPKRGWENKIYPGEAMNELSLFSGAGGGLLATQHLLGWRTIGYVEIDEYCQAVLAQRIDDGLLNPAPVFGDIKRFIAEGYAEAYQGMVDVITGGFPCQPFSIAGKQRGEADERNMWGATIETIRIVRPRYVFLE</sequence>
<dbReference type="SUPFAM" id="SSF53335">
    <property type="entry name" value="S-adenosyl-L-methionine-dependent methyltransferases"/>
    <property type="match status" value="1"/>
</dbReference>
<dbReference type="AlphaFoldDB" id="A0A0F8XQS4"/>
<dbReference type="InterPro" id="IPR001525">
    <property type="entry name" value="C5_MeTfrase"/>
</dbReference>
<dbReference type="InterPro" id="IPR029063">
    <property type="entry name" value="SAM-dependent_MTases_sf"/>
</dbReference>
<keyword evidence="1" id="KW-0489">Methyltransferase</keyword>
<dbReference type="EMBL" id="LAZR01061465">
    <property type="protein sequence ID" value="KKK63530.1"/>
    <property type="molecule type" value="Genomic_DNA"/>
</dbReference>
<reference evidence="4" key="1">
    <citation type="journal article" date="2015" name="Nature">
        <title>Complex archaea that bridge the gap between prokaryotes and eukaryotes.</title>
        <authorList>
            <person name="Spang A."/>
            <person name="Saw J.H."/>
            <person name="Jorgensen S.L."/>
            <person name="Zaremba-Niedzwiedzka K."/>
            <person name="Martijn J."/>
            <person name="Lind A.E."/>
            <person name="van Eijk R."/>
            <person name="Schleper C."/>
            <person name="Guy L."/>
            <person name="Ettema T.J."/>
        </authorList>
    </citation>
    <scope>NUCLEOTIDE SEQUENCE</scope>
</reference>
<accession>A0A0F8XQS4</accession>
<gene>
    <name evidence="4" type="ORF">LCGC14_2993360</name>
</gene>
<dbReference type="Gene3D" id="3.40.50.150">
    <property type="entry name" value="Vaccinia Virus protein VP39"/>
    <property type="match status" value="1"/>
</dbReference>
<evidence type="ECO:0000256" key="2">
    <source>
        <dbReference type="ARBA" id="ARBA00022679"/>
    </source>
</evidence>
<keyword evidence="2" id="KW-0808">Transferase</keyword>
<comment type="caution">
    <text evidence="4">The sequence shown here is derived from an EMBL/GenBank/DDBJ whole genome shotgun (WGS) entry which is preliminary data.</text>
</comment>
<dbReference type="GO" id="GO:0032259">
    <property type="term" value="P:methylation"/>
    <property type="evidence" value="ECO:0007669"/>
    <property type="project" value="UniProtKB-KW"/>
</dbReference>
<evidence type="ECO:0000256" key="3">
    <source>
        <dbReference type="ARBA" id="ARBA00022691"/>
    </source>
</evidence>
<evidence type="ECO:0000256" key="1">
    <source>
        <dbReference type="ARBA" id="ARBA00022603"/>
    </source>
</evidence>